<dbReference type="Gene3D" id="2.60.40.1930">
    <property type="match status" value="2"/>
</dbReference>
<evidence type="ECO:0000259" key="5">
    <source>
        <dbReference type="Pfam" id="PF17791"/>
    </source>
</evidence>
<dbReference type="Proteomes" id="UP000887569">
    <property type="component" value="Unplaced"/>
</dbReference>
<reference evidence="7 8" key="1">
    <citation type="submission" date="2022-11" db="UniProtKB">
        <authorList>
            <consortium name="WormBaseParasite"/>
        </authorList>
    </citation>
    <scope>IDENTIFICATION</scope>
</reference>
<sequence length="352" mass="39494">MRAHIVLTLAATLTTLTKQEPLVVVPAGFRWNASNEILLTPLGSVNHLVDVHVQINAIDIAKTIYRQNLQARIPGSTIAVKFDVPGGSSRSKRYHLIVKVENDKQFEATVPGRPDVRIIRLITDKVIYRPVENVRIRALPIRENGSLYSDEIEISLVNPDGFELIKKLKRAEGRFIATEFQLPEHLNFGEWKIIARAVGDSLQNSFVTSFDVEDYVLPPYRVSVTAVETEQWDVQTITVVAKYPHGTAVSGNIVVRCESASRSSKESIQYEGYIIAESELTNGYWSERTNVRVCYERGNERTFTVSAEVREWGAGSRVESKIDVDTQLPGFELVPLRPGFKSNSPHPILILV</sequence>
<keyword evidence="2" id="KW-0882">Thioester bond</keyword>
<name>A0A915BR95_PARUN</name>
<evidence type="ECO:0000259" key="4">
    <source>
        <dbReference type="Pfam" id="PF01835"/>
    </source>
</evidence>
<evidence type="ECO:0000256" key="1">
    <source>
        <dbReference type="ARBA" id="ARBA00022729"/>
    </source>
</evidence>
<feature type="signal peptide" evidence="3">
    <location>
        <begin position="1"/>
        <end position="19"/>
    </location>
</feature>
<evidence type="ECO:0000256" key="3">
    <source>
        <dbReference type="SAM" id="SignalP"/>
    </source>
</evidence>
<evidence type="ECO:0000313" key="6">
    <source>
        <dbReference type="Proteomes" id="UP000887569"/>
    </source>
</evidence>
<protein>
    <submittedName>
        <fullName evidence="7 8">Uncharacterized protein</fullName>
    </submittedName>
</protein>
<organism evidence="6 8">
    <name type="scientific">Parascaris univalens</name>
    <name type="common">Nematode worm</name>
    <dbReference type="NCBI Taxonomy" id="6257"/>
    <lineage>
        <taxon>Eukaryota</taxon>
        <taxon>Metazoa</taxon>
        <taxon>Ecdysozoa</taxon>
        <taxon>Nematoda</taxon>
        <taxon>Chromadorea</taxon>
        <taxon>Rhabditida</taxon>
        <taxon>Spirurina</taxon>
        <taxon>Ascaridomorpha</taxon>
        <taxon>Ascaridoidea</taxon>
        <taxon>Ascarididae</taxon>
        <taxon>Parascaris</taxon>
    </lineage>
</organism>
<evidence type="ECO:0000256" key="2">
    <source>
        <dbReference type="ARBA" id="ARBA00022966"/>
    </source>
</evidence>
<evidence type="ECO:0000313" key="8">
    <source>
        <dbReference type="WBParaSite" id="PgR054_g035_t02"/>
    </source>
</evidence>
<dbReference type="WBParaSite" id="PgR054_g035_t01">
    <property type="protein sequence ID" value="PgR054_g035_t01"/>
    <property type="gene ID" value="PgR054_g035"/>
</dbReference>
<dbReference type="PANTHER" id="PTHR11412">
    <property type="entry name" value="MACROGLOBULIN / COMPLEMENT"/>
    <property type="match status" value="1"/>
</dbReference>
<dbReference type="AlphaFoldDB" id="A0A915BR95"/>
<dbReference type="GO" id="GO:0004866">
    <property type="term" value="F:endopeptidase inhibitor activity"/>
    <property type="evidence" value="ECO:0007669"/>
    <property type="project" value="InterPro"/>
</dbReference>
<proteinExistence type="predicted"/>
<feature type="domain" description="Macroglobulin" evidence="5">
    <location>
        <begin position="215"/>
        <end position="269"/>
    </location>
</feature>
<dbReference type="Pfam" id="PF01835">
    <property type="entry name" value="MG2"/>
    <property type="match status" value="1"/>
</dbReference>
<evidence type="ECO:0000313" key="7">
    <source>
        <dbReference type="WBParaSite" id="PgR054_g035_t01"/>
    </source>
</evidence>
<dbReference type="Pfam" id="PF17791">
    <property type="entry name" value="MG3"/>
    <property type="match status" value="1"/>
</dbReference>
<dbReference type="WBParaSite" id="PgR054_g035_t02">
    <property type="protein sequence ID" value="PgR054_g035_t02"/>
    <property type="gene ID" value="PgR054_g035"/>
</dbReference>
<keyword evidence="6" id="KW-1185">Reference proteome</keyword>
<dbReference type="InterPro" id="IPR002890">
    <property type="entry name" value="MG2"/>
</dbReference>
<keyword evidence="1 3" id="KW-0732">Signal</keyword>
<dbReference type="InterPro" id="IPR050473">
    <property type="entry name" value="A2M/Complement_sys"/>
</dbReference>
<dbReference type="PANTHER" id="PTHR11412:SF136">
    <property type="entry name" value="CD109 ANTIGEN"/>
    <property type="match status" value="1"/>
</dbReference>
<accession>A0A915BR95</accession>
<dbReference type="Gene3D" id="2.60.40.1940">
    <property type="match status" value="1"/>
</dbReference>
<feature type="domain" description="Macroglobulin" evidence="4">
    <location>
        <begin position="121"/>
        <end position="210"/>
    </location>
</feature>
<feature type="chain" id="PRO_5038276152" evidence="3">
    <location>
        <begin position="20"/>
        <end position="352"/>
    </location>
</feature>
<dbReference type="InterPro" id="IPR041555">
    <property type="entry name" value="MG3"/>
</dbReference>